<dbReference type="RefSeq" id="WP_149403566.1">
    <property type="nucleotide sequence ID" value="NZ_BIXY01000079.1"/>
</dbReference>
<evidence type="ECO:0008006" key="6">
    <source>
        <dbReference type="Google" id="ProtNLM"/>
    </source>
</evidence>
<evidence type="ECO:0000259" key="2">
    <source>
        <dbReference type="Pfam" id="PF02541"/>
    </source>
</evidence>
<dbReference type="Proteomes" id="UP000322530">
    <property type="component" value="Unassembled WGS sequence"/>
</dbReference>
<dbReference type="CDD" id="cd24054">
    <property type="entry name" value="ASKHA_NBD_AaPPX-GppA_MtPPX2-like"/>
    <property type="match status" value="1"/>
</dbReference>
<dbReference type="GO" id="GO:0016462">
    <property type="term" value="F:pyrophosphatase activity"/>
    <property type="evidence" value="ECO:0007669"/>
    <property type="project" value="TreeGrafter"/>
</dbReference>
<proteinExistence type="inferred from homology"/>
<dbReference type="InterPro" id="IPR007899">
    <property type="entry name" value="CHAD_dom"/>
</dbReference>
<dbReference type="Gene3D" id="3.30.420.150">
    <property type="entry name" value="Exopolyphosphatase. Domain 2"/>
    <property type="match status" value="1"/>
</dbReference>
<feature type="domain" description="CHAD" evidence="3">
    <location>
        <begin position="356"/>
        <end position="484"/>
    </location>
</feature>
<evidence type="ECO:0000313" key="5">
    <source>
        <dbReference type="Proteomes" id="UP000322530"/>
    </source>
</evidence>
<dbReference type="InterPro" id="IPR038186">
    <property type="entry name" value="CHAD_dom_sf"/>
</dbReference>
<reference evidence="4 5" key="1">
    <citation type="submission" date="2019-01" db="EMBL/GenBank/DDBJ databases">
        <title>Draft genome sequence of Dictyobacter sp. Uno17.</title>
        <authorList>
            <person name="Wang C.M."/>
            <person name="Zheng Y."/>
            <person name="Sakai Y."/>
            <person name="Abe K."/>
            <person name="Yokota A."/>
            <person name="Yabe S."/>
        </authorList>
    </citation>
    <scope>NUCLEOTIDE SEQUENCE [LARGE SCALE GENOMIC DNA]</scope>
    <source>
        <strain evidence="4 5">Uno17</strain>
    </source>
</reference>
<dbReference type="InterPro" id="IPR050273">
    <property type="entry name" value="GppA/Ppx_hydrolase"/>
</dbReference>
<dbReference type="AlphaFoldDB" id="A0A5A5TH51"/>
<name>A0A5A5TH51_9CHLR</name>
<dbReference type="SUPFAM" id="SSF53067">
    <property type="entry name" value="Actin-like ATPase domain"/>
    <property type="match status" value="2"/>
</dbReference>
<evidence type="ECO:0000313" key="4">
    <source>
        <dbReference type="EMBL" id="GCF10697.1"/>
    </source>
</evidence>
<dbReference type="Pfam" id="PF02541">
    <property type="entry name" value="Ppx-GppA"/>
    <property type="match status" value="1"/>
</dbReference>
<evidence type="ECO:0000259" key="3">
    <source>
        <dbReference type="Pfam" id="PF05235"/>
    </source>
</evidence>
<keyword evidence="5" id="KW-1185">Reference proteome</keyword>
<dbReference type="EMBL" id="BIXY01000079">
    <property type="protein sequence ID" value="GCF10697.1"/>
    <property type="molecule type" value="Genomic_DNA"/>
</dbReference>
<dbReference type="PANTHER" id="PTHR30005:SF0">
    <property type="entry name" value="RETROGRADE REGULATION PROTEIN 2"/>
    <property type="match status" value="1"/>
</dbReference>
<dbReference type="InterPro" id="IPR043129">
    <property type="entry name" value="ATPase_NBD"/>
</dbReference>
<sequence>MQGQNVPVCAAIDIGSNTLRLVVARCPCPDGVLDILETDEAIVRIGESVNATGAISSEKQAHALSVLQRFKALATKHSAQTILAIATEAIRKASNRDDFLTVIQQEAGIEVHCIDGDMEATLTFYGATYELSKSAQPPAKVSVMDMGGGSTELVIAKDMQISWHTSLPIGSGVIHDRYLTADPPTEADRASARIFLHTYLTGLQLQQFPPILFATGGSANTLLILAQRAFGLDTSHAILTHEDLVRCEGLLWALSAEEIAQRYQLDTKRARIITAGVLILLSLLETFDLKEVHISSYGIREGVALAYARNGAQWLAEARQQAHNVSQATSHVNTNVEIVTYHEEFITSGRRLFLTRAETMLGWRDVVLKHEDSEAVHKMRVASRRLRAVMDAYQSICQRRPFKAVYAQIKDIADALGIARDTDVMIDTLRQQLEQASASEQAGIRWLIDGLSEYRMSHQQLLEKRLLKLDKDALLRSLKACLAEEGEKHGKG</sequence>
<protein>
    <recommendedName>
        <fullName evidence="6">Exopolyphosphatase</fullName>
    </recommendedName>
</protein>
<comment type="similarity">
    <text evidence="1">Belongs to the GppA/Ppx family.</text>
</comment>
<dbReference type="Gene3D" id="1.40.20.10">
    <property type="entry name" value="CHAD domain"/>
    <property type="match status" value="1"/>
</dbReference>
<dbReference type="PANTHER" id="PTHR30005">
    <property type="entry name" value="EXOPOLYPHOSPHATASE"/>
    <property type="match status" value="1"/>
</dbReference>
<gene>
    <name evidence="4" type="ORF">KDI_42610</name>
</gene>
<dbReference type="Pfam" id="PF05235">
    <property type="entry name" value="CHAD"/>
    <property type="match status" value="1"/>
</dbReference>
<organism evidence="4 5">
    <name type="scientific">Dictyobacter arantiisoli</name>
    <dbReference type="NCBI Taxonomy" id="2014874"/>
    <lineage>
        <taxon>Bacteria</taxon>
        <taxon>Bacillati</taxon>
        <taxon>Chloroflexota</taxon>
        <taxon>Ktedonobacteria</taxon>
        <taxon>Ktedonobacterales</taxon>
        <taxon>Dictyobacteraceae</taxon>
        <taxon>Dictyobacter</taxon>
    </lineage>
</organism>
<feature type="domain" description="Ppx/GppA phosphatase N-terminal" evidence="2">
    <location>
        <begin position="31"/>
        <end position="305"/>
    </location>
</feature>
<dbReference type="Gene3D" id="3.30.420.40">
    <property type="match status" value="1"/>
</dbReference>
<dbReference type="InterPro" id="IPR003695">
    <property type="entry name" value="Ppx_GppA_N"/>
</dbReference>
<accession>A0A5A5TH51</accession>
<evidence type="ECO:0000256" key="1">
    <source>
        <dbReference type="ARBA" id="ARBA00007125"/>
    </source>
</evidence>
<dbReference type="OrthoDB" id="3034217at2"/>
<comment type="caution">
    <text evidence="4">The sequence shown here is derived from an EMBL/GenBank/DDBJ whole genome shotgun (WGS) entry which is preliminary data.</text>
</comment>